<dbReference type="Proteomes" id="UP000654345">
    <property type="component" value="Unassembled WGS sequence"/>
</dbReference>
<keyword evidence="3" id="KW-1185">Reference proteome</keyword>
<protein>
    <submittedName>
        <fullName evidence="2">Uncharacterized protein</fullName>
    </submittedName>
</protein>
<feature type="compositionally biased region" description="Low complexity" evidence="1">
    <location>
        <begin position="1"/>
        <end position="10"/>
    </location>
</feature>
<organism evidence="2 3">
    <name type="scientific">Ktedonobacter robiniae</name>
    <dbReference type="NCBI Taxonomy" id="2778365"/>
    <lineage>
        <taxon>Bacteria</taxon>
        <taxon>Bacillati</taxon>
        <taxon>Chloroflexota</taxon>
        <taxon>Ktedonobacteria</taxon>
        <taxon>Ktedonobacterales</taxon>
        <taxon>Ktedonobacteraceae</taxon>
        <taxon>Ktedonobacter</taxon>
    </lineage>
</organism>
<evidence type="ECO:0000313" key="3">
    <source>
        <dbReference type="Proteomes" id="UP000654345"/>
    </source>
</evidence>
<comment type="caution">
    <text evidence="2">The sequence shown here is derived from an EMBL/GenBank/DDBJ whole genome shotgun (WGS) entry which is preliminary data.</text>
</comment>
<dbReference type="EMBL" id="BNJG01000001">
    <property type="protein sequence ID" value="GHO54789.1"/>
    <property type="molecule type" value="Genomic_DNA"/>
</dbReference>
<proteinExistence type="predicted"/>
<gene>
    <name evidence="2" type="ORF">KSB_32640</name>
</gene>
<accession>A0ABQ3UPY7</accession>
<reference evidence="2 3" key="1">
    <citation type="journal article" date="2021" name="Int. J. Syst. Evol. Microbiol.">
        <title>Reticulibacter mediterranei gen. nov., sp. nov., within the new family Reticulibacteraceae fam. nov., and Ktedonospora formicarum gen. nov., sp. nov., Ktedonobacter robiniae sp. nov., Dictyobacter formicarum sp. nov. and Dictyobacter arantiisoli sp. nov., belonging to the class Ktedonobacteria.</title>
        <authorList>
            <person name="Yabe S."/>
            <person name="Zheng Y."/>
            <person name="Wang C.M."/>
            <person name="Sakai Y."/>
            <person name="Abe K."/>
            <person name="Yokota A."/>
            <person name="Donadio S."/>
            <person name="Cavaletti L."/>
            <person name="Monciardini P."/>
        </authorList>
    </citation>
    <scope>NUCLEOTIDE SEQUENCE [LARGE SCALE GENOMIC DNA]</scope>
    <source>
        <strain evidence="2 3">SOSP1-30</strain>
    </source>
</reference>
<sequence length="102" mass="11875">MARSSQSSSSRGPRHTNAQATVWYRKPFNLMTPEEGQRWLEGLRNQLVHKQQRERAYLDRRAVRGTHTPTDDAYEADQVLESELISLLDRLLEEARKGEQQP</sequence>
<evidence type="ECO:0000313" key="2">
    <source>
        <dbReference type="EMBL" id="GHO54789.1"/>
    </source>
</evidence>
<name>A0ABQ3UPY7_9CHLR</name>
<dbReference type="RefSeq" id="WP_201371459.1">
    <property type="nucleotide sequence ID" value="NZ_BNJG01000001.1"/>
</dbReference>
<evidence type="ECO:0000256" key="1">
    <source>
        <dbReference type="SAM" id="MobiDB-lite"/>
    </source>
</evidence>
<feature type="region of interest" description="Disordered" evidence="1">
    <location>
        <begin position="1"/>
        <end position="20"/>
    </location>
</feature>